<evidence type="ECO:0000256" key="6">
    <source>
        <dbReference type="ARBA" id="ARBA00023098"/>
    </source>
</evidence>
<keyword evidence="6" id="KW-0443">Lipid metabolism</keyword>
<evidence type="ECO:0000313" key="12">
    <source>
        <dbReference type="Proteomes" id="UP000242913"/>
    </source>
</evidence>
<dbReference type="SUPFAM" id="SSF52777">
    <property type="entry name" value="CoA-dependent acyltransferases"/>
    <property type="match status" value="2"/>
</dbReference>
<keyword evidence="3" id="KW-0813">Transport</keyword>
<dbReference type="GO" id="GO:0006635">
    <property type="term" value="P:fatty acid beta-oxidation"/>
    <property type="evidence" value="ECO:0007669"/>
    <property type="project" value="UniProtKB-UniPathway"/>
</dbReference>
<comment type="catalytic activity">
    <reaction evidence="8">
        <text>4,8-dimethylnonanoyl-CoA + (R)-carnitine = O-4,8-dimethylnonanoyl-(R)-carnitine + CoA</text>
        <dbReference type="Rhea" id="RHEA:44860"/>
        <dbReference type="ChEBI" id="CHEBI:16347"/>
        <dbReference type="ChEBI" id="CHEBI:57287"/>
        <dbReference type="ChEBI" id="CHEBI:77061"/>
        <dbReference type="ChEBI" id="CHEBI:84654"/>
    </reaction>
</comment>
<sequence>MEHDILRSPKCSYRSDGYFPNRFKRNCYRFKNALHNRLYPISPFLFSMIFIVIASLLYRNLPKQNLFIILPEIFNEETSFILNISLITFISTYLPILLLRFTIKHFYFGYKRYLFEKKENYSLLTKAWFIFHRLFSKLSPQLNSCEGLLPTLPLPSLNDTITRYLDSMEPLLDPNEFMDVKKMAQNFLKNEGWKLQGLAWLYWCFVNNYVSDLWEKFAYLYSRKGVMINSSVAHLDVFYCIPANQAVRAAHVVFWETLSMLSVDRESLRPIAGGCISLSHLWKCYGTTRVPGEIIDRLEMRCGTTRHIVVFHRGCIYKLGVFDENGRILNLEELTEIFSELLNRSESVEEVEKWIAALTTDSRDQWCLNRRRFFLQNTSNRASLAVIESAIFYLILDDASYSDDPDQPEMLEIFMKNMLTGDGSNRWADKSLNYVVGANGRMKAEITRCYANYQKQIDDVDVACIVFRNFGKGFIKEAGISPDAFLQMAIQLASFKDQGKFCLIYESISARFYANSRTETLRPVTKELCAFVKSMISTENNSEERLKLLKEAAEVHTFHSKECLTGKGVDRHLLVLHIISKVTGINSPLLDYYIAQPWELSTSQTPNVTGQTDEDEHPDASWFGGGFQAACKNGYGISYRFAGNHSICINIVSYKSAENTVVLFNQIILTIAVTIEFFPMF</sequence>
<keyword evidence="4" id="KW-0808">Transferase</keyword>
<feature type="transmembrane region" description="Helical" evidence="9">
    <location>
        <begin position="78"/>
        <end position="103"/>
    </location>
</feature>
<dbReference type="Gene3D" id="3.30.559.70">
    <property type="entry name" value="Choline/Carnitine o-acyltransferase, domain 2"/>
    <property type="match status" value="1"/>
</dbReference>
<keyword evidence="5" id="KW-0276">Fatty acid metabolism</keyword>
<evidence type="ECO:0000256" key="7">
    <source>
        <dbReference type="ARBA" id="ARBA00023315"/>
    </source>
</evidence>
<dbReference type="AlphaFoldDB" id="A0A238BQK2"/>
<feature type="transmembrane region" description="Helical" evidence="9">
    <location>
        <begin position="38"/>
        <end position="58"/>
    </location>
</feature>
<dbReference type="UniPathway" id="UPA00659"/>
<evidence type="ECO:0000256" key="1">
    <source>
        <dbReference type="ARBA" id="ARBA00005005"/>
    </source>
</evidence>
<dbReference type="Pfam" id="PF00755">
    <property type="entry name" value="Carn_acyltransf"/>
    <property type="match status" value="1"/>
</dbReference>
<dbReference type="EMBL" id="KZ270037">
    <property type="protein sequence ID" value="OZC07254.1"/>
    <property type="molecule type" value="Genomic_DNA"/>
</dbReference>
<dbReference type="Gene3D" id="3.30.559.10">
    <property type="entry name" value="Chloramphenicol acetyltransferase-like domain"/>
    <property type="match status" value="1"/>
</dbReference>
<evidence type="ECO:0000313" key="11">
    <source>
        <dbReference type="EMBL" id="OZC07254.1"/>
    </source>
</evidence>
<protein>
    <recommendedName>
        <fullName evidence="10">Choline/carnitine acyltransferase domain-containing protein</fullName>
    </recommendedName>
</protein>
<keyword evidence="7" id="KW-0012">Acyltransferase</keyword>
<reference evidence="11 12" key="1">
    <citation type="submission" date="2015-12" db="EMBL/GenBank/DDBJ databases">
        <title>Draft genome of the nematode, Onchocerca flexuosa.</title>
        <authorList>
            <person name="Mitreva M."/>
        </authorList>
    </citation>
    <scope>NUCLEOTIDE SEQUENCE [LARGE SCALE GENOMIC DNA]</scope>
    <source>
        <strain evidence="11">Red Deer</strain>
    </source>
</reference>
<dbReference type="InterPro" id="IPR042572">
    <property type="entry name" value="Carn_acyl_trans_N"/>
</dbReference>
<dbReference type="Gene3D" id="1.10.275.20">
    <property type="entry name" value="Choline/Carnitine o-acyltransferase"/>
    <property type="match status" value="1"/>
</dbReference>
<organism evidence="11 12">
    <name type="scientific">Onchocerca flexuosa</name>
    <dbReference type="NCBI Taxonomy" id="387005"/>
    <lineage>
        <taxon>Eukaryota</taxon>
        <taxon>Metazoa</taxon>
        <taxon>Ecdysozoa</taxon>
        <taxon>Nematoda</taxon>
        <taxon>Chromadorea</taxon>
        <taxon>Rhabditida</taxon>
        <taxon>Spirurina</taxon>
        <taxon>Spiruromorpha</taxon>
        <taxon>Filarioidea</taxon>
        <taxon>Onchocercidae</taxon>
        <taxon>Onchocerca</taxon>
    </lineage>
</organism>
<dbReference type="InterPro" id="IPR000542">
    <property type="entry name" value="Carn_acyl_trans"/>
</dbReference>
<accession>A0A238BQK2</accession>
<keyword evidence="12" id="KW-1185">Reference proteome</keyword>
<comment type="pathway">
    <text evidence="1">Lipid metabolism; fatty acid beta-oxidation.</text>
</comment>
<evidence type="ECO:0000256" key="3">
    <source>
        <dbReference type="ARBA" id="ARBA00022448"/>
    </source>
</evidence>
<evidence type="ECO:0000256" key="5">
    <source>
        <dbReference type="ARBA" id="ARBA00022832"/>
    </source>
</evidence>
<dbReference type="InterPro" id="IPR039551">
    <property type="entry name" value="Cho/carn_acyl_trans"/>
</dbReference>
<keyword evidence="9" id="KW-0812">Transmembrane</keyword>
<keyword evidence="9" id="KW-1133">Transmembrane helix</keyword>
<feature type="domain" description="Choline/carnitine acyltransferase" evidence="10">
    <location>
        <begin position="152"/>
        <end position="442"/>
    </location>
</feature>
<dbReference type="PANTHER" id="PTHR22589">
    <property type="entry name" value="CARNITINE O-ACYLTRANSFERASE"/>
    <property type="match status" value="1"/>
</dbReference>
<dbReference type="PROSITE" id="PS00439">
    <property type="entry name" value="ACYLTRANSF_C_1"/>
    <property type="match status" value="1"/>
</dbReference>
<dbReference type="Proteomes" id="UP000242913">
    <property type="component" value="Unassembled WGS sequence"/>
</dbReference>
<keyword evidence="9" id="KW-0472">Membrane</keyword>
<gene>
    <name evidence="11" type="ORF">X798_05733</name>
</gene>
<dbReference type="InterPro" id="IPR042231">
    <property type="entry name" value="Cho/carn_acyl_trans_2"/>
</dbReference>
<evidence type="ECO:0000256" key="4">
    <source>
        <dbReference type="ARBA" id="ARBA00022679"/>
    </source>
</evidence>
<evidence type="ECO:0000256" key="2">
    <source>
        <dbReference type="ARBA" id="ARBA00005232"/>
    </source>
</evidence>
<proteinExistence type="inferred from homology"/>
<evidence type="ECO:0000256" key="9">
    <source>
        <dbReference type="SAM" id="Phobius"/>
    </source>
</evidence>
<evidence type="ECO:0000259" key="10">
    <source>
        <dbReference type="Pfam" id="PF00755"/>
    </source>
</evidence>
<dbReference type="InterPro" id="IPR023213">
    <property type="entry name" value="CAT-like_dom_sf"/>
</dbReference>
<dbReference type="GO" id="GO:0009437">
    <property type="term" value="P:carnitine metabolic process"/>
    <property type="evidence" value="ECO:0007669"/>
    <property type="project" value="TreeGrafter"/>
</dbReference>
<evidence type="ECO:0000256" key="8">
    <source>
        <dbReference type="ARBA" id="ARBA00048999"/>
    </source>
</evidence>
<dbReference type="GO" id="GO:0005739">
    <property type="term" value="C:mitochondrion"/>
    <property type="evidence" value="ECO:0007669"/>
    <property type="project" value="TreeGrafter"/>
</dbReference>
<name>A0A238BQK2_9BILA</name>
<dbReference type="OrthoDB" id="240216at2759"/>
<dbReference type="GO" id="GO:0004095">
    <property type="term" value="F:carnitine O-palmitoyltransferase activity"/>
    <property type="evidence" value="ECO:0007669"/>
    <property type="project" value="TreeGrafter"/>
</dbReference>
<comment type="similarity">
    <text evidence="2">Belongs to the carnitine/choline acetyltransferase family.</text>
</comment>
<dbReference type="PANTHER" id="PTHR22589:SF99">
    <property type="entry name" value="CHOLINE_CARNITINE ACYLTRANSFERASE DOMAIN-CONTAINING PROTEIN"/>
    <property type="match status" value="1"/>
</dbReference>